<accession>A0A0D3FA52</accession>
<feature type="region of interest" description="Disordered" evidence="1">
    <location>
        <begin position="19"/>
        <end position="63"/>
    </location>
</feature>
<reference evidence="2" key="1">
    <citation type="journal article" date="2009" name="Rice">
        <title>De Novo Next Generation Sequencing of Plant Genomes.</title>
        <authorList>
            <person name="Rounsley S."/>
            <person name="Marri P.R."/>
            <person name="Yu Y."/>
            <person name="He R."/>
            <person name="Sisneros N."/>
            <person name="Goicoechea J.L."/>
            <person name="Lee S.J."/>
            <person name="Angelova A."/>
            <person name="Kudrna D."/>
            <person name="Luo M."/>
            <person name="Affourtit J."/>
            <person name="Desany B."/>
            <person name="Knight J."/>
            <person name="Niazi F."/>
            <person name="Egholm M."/>
            <person name="Wing R.A."/>
        </authorList>
    </citation>
    <scope>NUCLEOTIDE SEQUENCE [LARGE SCALE GENOMIC DNA]</scope>
    <source>
        <strain evidence="2">cv. IRGC 105608</strain>
    </source>
</reference>
<protein>
    <submittedName>
        <fullName evidence="2">Uncharacterized protein</fullName>
    </submittedName>
</protein>
<proteinExistence type="predicted"/>
<evidence type="ECO:0000256" key="1">
    <source>
        <dbReference type="SAM" id="MobiDB-lite"/>
    </source>
</evidence>
<name>A0A0D3FA52_9ORYZ</name>
<sequence length="84" mass="8697">MPPSAEGVASCPSTAITASSAAAPTLPPPPAAAIDARNLPRRRPPHPQMQPPPPPLVNHRGAAGCLPARSRRGFAGLFLHRQRG</sequence>
<dbReference type="EnsemblPlants" id="OBART02G31490.1">
    <property type="protein sequence ID" value="OBART02G31490.1"/>
    <property type="gene ID" value="OBART02G31490"/>
</dbReference>
<evidence type="ECO:0000313" key="3">
    <source>
        <dbReference type="Proteomes" id="UP000026960"/>
    </source>
</evidence>
<dbReference type="PaxDb" id="65489-OBART02G31490.1"/>
<dbReference type="Proteomes" id="UP000026960">
    <property type="component" value="Chromosome 2"/>
</dbReference>
<dbReference type="HOGENOM" id="CLU_2546586_0_0_1"/>
<evidence type="ECO:0000313" key="2">
    <source>
        <dbReference type="EnsemblPlants" id="OBART02G31490.1"/>
    </source>
</evidence>
<dbReference type="AlphaFoldDB" id="A0A0D3FA52"/>
<dbReference type="Gramene" id="OBART02G31490.1">
    <property type="protein sequence ID" value="OBART02G31490.1"/>
    <property type="gene ID" value="OBART02G31490"/>
</dbReference>
<reference evidence="2" key="2">
    <citation type="submission" date="2015-03" db="UniProtKB">
        <authorList>
            <consortium name="EnsemblPlants"/>
        </authorList>
    </citation>
    <scope>IDENTIFICATION</scope>
</reference>
<feature type="compositionally biased region" description="Pro residues" evidence="1">
    <location>
        <begin position="46"/>
        <end position="56"/>
    </location>
</feature>
<organism evidence="2">
    <name type="scientific">Oryza barthii</name>
    <dbReference type="NCBI Taxonomy" id="65489"/>
    <lineage>
        <taxon>Eukaryota</taxon>
        <taxon>Viridiplantae</taxon>
        <taxon>Streptophyta</taxon>
        <taxon>Embryophyta</taxon>
        <taxon>Tracheophyta</taxon>
        <taxon>Spermatophyta</taxon>
        <taxon>Magnoliopsida</taxon>
        <taxon>Liliopsida</taxon>
        <taxon>Poales</taxon>
        <taxon>Poaceae</taxon>
        <taxon>BOP clade</taxon>
        <taxon>Oryzoideae</taxon>
        <taxon>Oryzeae</taxon>
        <taxon>Oryzinae</taxon>
        <taxon>Oryza</taxon>
    </lineage>
</organism>
<keyword evidence="3" id="KW-1185">Reference proteome</keyword>